<proteinExistence type="predicted"/>
<dbReference type="PANTHER" id="PTHR43252">
    <property type="entry name" value="TRANSCRIPTIONAL REGULATOR YQJI"/>
    <property type="match status" value="1"/>
</dbReference>
<feature type="compositionally biased region" description="Pro residues" evidence="1">
    <location>
        <begin position="1"/>
        <end position="21"/>
    </location>
</feature>
<sequence length="192" mass="20206">MTPPFPPFPPTPPFPGGPFPGGPFGRGHRRGPGGHRGHRRGRGDVRAALLALLTERPMHGYEMIQEIAARSGGIWKPSPGSVYPTLQLLADEGLVRGVDGEGGKRLFELTEDGTAAAEALDATPPWEQATRGVDPAEHTLRDALGQLMGAANAVSQAGSPAQQQRAADILDGARRDLYALLGEREPGTPAAE</sequence>
<dbReference type="InterPro" id="IPR036388">
    <property type="entry name" value="WH-like_DNA-bd_sf"/>
</dbReference>
<name>A0A1Q9LI24_9PSEU</name>
<feature type="region of interest" description="Disordered" evidence="1">
    <location>
        <begin position="1"/>
        <end position="43"/>
    </location>
</feature>
<dbReference type="STRING" id="1193682.BJP25_25450"/>
<dbReference type="AlphaFoldDB" id="A0A1Q9LI24"/>
<keyword evidence="4" id="KW-1185">Reference proteome</keyword>
<reference evidence="3 4" key="1">
    <citation type="submission" date="2016-10" db="EMBL/GenBank/DDBJ databases">
        <title>The Draft Genome Sequence of Actinokineospora bangkokensis 44EHWT reveals the biosynthetic pathway of antifungal compounds Thailandins with unusual extender unit butylmalonyl-CoA.</title>
        <authorList>
            <person name="Greule A."/>
            <person name="Intra B."/>
            <person name="Flemming S."/>
            <person name="Rommel M.G."/>
            <person name="Panbangred W."/>
            <person name="Bechthold A."/>
        </authorList>
    </citation>
    <scope>NUCLEOTIDE SEQUENCE [LARGE SCALE GENOMIC DNA]</scope>
    <source>
        <strain evidence="3 4">44EHW</strain>
    </source>
</reference>
<dbReference type="PANTHER" id="PTHR43252:SF2">
    <property type="entry name" value="TRANSCRIPTION REGULATOR, PADR-LIKE FAMILY"/>
    <property type="match status" value="1"/>
</dbReference>
<accession>A0A1Q9LI24</accession>
<organism evidence="3 4">
    <name type="scientific">Actinokineospora bangkokensis</name>
    <dbReference type="NCBI Taxonomy" id="1193682"/>
    <lineage>
        <taxon>Bacteria</taxon>
        <taxon>Bacillati</taxon>
        <taxon>Actinomycetota</taxon>
        <taxon>Actinomycetes</taxon>
        <taxon>Pseudonocardiales</taxon>
        <taxon>Pseudonocardiaceae</taxon>
        <taxon>Actinokineospora</taxon>
    </lineage>
</organism>
<feature type="domain" description="Transcription regulator PadR N-terminal" evidence="2">
    <location>
        <begin position="49"/>
        <end position="118"/>
    </location>
</feature>
<evidence type="ECO:0000259" key="2">
    <source>
        <dbReference type="Pfam" id="PF03551"/>
    </source>
</evidence>
<dbReference type="InterPro" id="IPR005149">
    <property type="entry name" value="Tscrpt_reg_PadR_N"/>
</dbReference>
<dbReference type="EMBL" id="MKQR01000021">
    <property type="protein sequence ID" value="OLR91660.1"/>
    <property type="molecule type" value="Genomic_DNA"/>
</dbReference>
<evidence type="ECO:0000313" key="3">
    <source>
        <dbReference type="EMBL" id="OLR91660.1"/>
    </source>
</evidence>
<dbReference type="OrthoDB" id="1683430at2"/>
<feature type="compositionally biased region" description="Basic residues" evidence="1">
    <location>
        <begin position="26"/>
        <end position="41"/>
    </location>
</feature>
<dbReference type="Gene3D" id="1.10.10.10">
    <property type="entry name" value="Winged helix-like DNA-binding domain superfamily/Winged helix DNA-binding domain"/>
    <property type="match status" value="1"/>
</dbReference>
<evidence type="ECO:0000256" key="1">
    <source>
        <dbReference type="SAM" id="MobiDB-lite"/>
    </source>
</evidence>
<dbReference type="Proteomes" id="UP000186040">
    <property type="component" value="Unassembled WGS sequence"/>
</dbReference>
<dbReference type="Pfam" id="PF03551">
    <property type="entry name" value="PadR"/>
    <property type="match status" value="1"/>
</dbReference>
<gene>
    <name evidence="3" type="ORF">BJP25_25450</name>
</gene>
<evidence type="ECO:0000313" key="4">
    <source>
        <dbReference type="Proteomes" id="UP000186040"/>
    </source>
</evidence>
<protein>
    <submittedName>
        <fullName evidence="3">PadR family transcriptional regulator</fullName>
    </submittedName>
</protein>
<comment type="caution">
    <text evidence="3">The sequence shown here is derived from an EMBL/GenBank/DDBJ whole genome shotgun (WGS) entry which is preliminary data.</text>
</comment>
<dbReference type="InterPro" id="IPR036390">
    <property type="entry name" value="WH_DNA-bd_sf"/>
</dbReference>
<dbReference type="SUPFAM" id="SSF46785">
    <property type="entry name" value="Winged helix' DNA-binding domain"/>
    <property type="match status" value="1"/>
</dbReference>